<dbReference type="SMART" id="SM00225">
    <property type="entry name" value="BTB"/>
    <property type="match status" value="2"/>
</dbReference>
<dbReference type="PANTHER" id="PTHR14499">
    <property type="entry name" value="POTASSIUM CHANNEL TETRAMERIZATION DOMAIN-CONTAINING"/>
    <property type="match status" value="1"/>
</dbReference>
<dbReference type="PANTHER" id="PTHR14499:SF136">
    <property type="entry name" value="GH08630P"/>
    <property type="match status" value="1"/>
</dbReference>
<gene>
    <name evidence="2" type="ORF">IWZ03DRAFT_403834</name>
</gene>
<evidence type="ECO:0000313" key="3">
    <source>
        <dbReference type="Proteomes" id="UP001363622"/>
    </source>
</evidence>
<sequence length="415" mass="46729">MGPMSSFMSKTAAPKPPIIDEDAPVTLNVGGTKFFTAPETLSGSGLLKAALSPDNLQDDGSFFVDFDPEIFKYVLNYLRTGLAPVCYRGIDQGFDHELAVTLKAAAKYFEIDRLYEWLDEKKYLETAKVETVTEDMQHTNGATARAYPGDELVEHHISWTAKKVSVCPRGILIHDSDASGAQCGHQCRKAASEGAPSFKQVMVPSSVVVVRKRVVFDDSMLPENLQASLANSPIALQVCTRRFVTRRDTLCSGSPYFATLLSPRWTHNALPDGSYFVDADPDLFEHILRFLRRGVYPIFYNDEKGHDHSLYIALQEEARFFGIDNLRKWLEKKEYLRVVNVEASVQEISVGMYPQTFAGSNESIHIKTFSDETSRAFHLDIPETDANRRPTIARTFMYRKKVTVDTKACLSWQER</sequence>
<evidence type="ECO:0000259" key="1">
    <source>
        <dbReference type="PROSITE" id="PS50097"/>
    </source>
</evidence>
<protein>
    <recommendedName>
        <fullName evidence="1">BTB domain-containing protein</fullName>
    </recommendedName>
</protein>
<evidence type="ECO:0000313" key="2">
    <source>
        <dbReference type="EMBL" id="KAK7521472.1"/>
    </source>
</evidence>
<name>A0ABR1KTG5_9PEZI</name>
<dbReference type="InterPro" id="IPR000210">
    <property type="entry name" value="BTB/POZ_dom"/>
</dbReference>
<feature type="domain" description="BTB" evidence="1">
    <location>
        <begin position="232"/>
        <end position="300"/>
    </location>
</feature>
<organism evidence="2 3">
    <name type="scientific">Phyllosticta citriasiana</name>
    <dbReference type="NCBI Taxonomy" id="595635"/>
    <lineage>
        <taxon>Eukaryota</taxon>
        <taxon>Fungi</taxon>
        <taxon>Dikarya</taxon>
        <taxon>Ascomycota</taxon>
        <taxon>Pezizomycotina</taxon>
        <taxon>Dothideomycetes</taxon>
        <taxon>Dothideomycetes incertae sedis</taxon>
        <taxon>Botryosphaeriales</taxon>
        <taxon>Phyllostictaceae</taxon>
        <taxon>Phyllosticta</taxon>
    </lineage>
</organism>
<comment type="caution">
    <text evidence="2">The sequence shown here is derived from an EMBL/GenBank/DDBJ whole genome shotgun (WGS) entry which is preliminary data.</text>
</comment>
<dbReference type="PROSITE" id="PS50097">
    <property type="entry name" value="BTB"/>
    <property type="match status" value="1"/>
</dbReference>
<dbReference type="InterPro" id="IPR003131">
    <property type="entry name" value="T1-type_BTB"/>
</dbReference>
<accession>A0ABR1KTG5</accession>
<dbReference type="Gene3D" id="3.30.710.10">
    <property type="entry name" value="Potassium Channel Kv1.1, Chain A"/>
    <property type="match status" value="2"/>
</dbReference>
<reference evidence="2 3" key="1">
    <citation type="submission" date="2024-04" db="EMBL/GenBank/DDBJ databases">
        <title>Phyllosticta paracitricarpa is synonymous to the EU quarantine fungus P. citricarpa based on phylogenomic analyses.</title>
        <authorList>
            <consortium name="Lawrence Berkeley National Laboratory"/>
            <person name="Van Ingen-Buijs V.A."/>
            <person name="Van Westerhoven A.C."/>
            <person name="Haridas S."/>
            <person name="Skiadas P."/>
            <person name="Martin F."/>
            <person name="Groenewald J.Z."/>
            <person name="Crous P.W."/>
            <person name="Seidl M.F."/>
        </authorList>
    </citation>
    <scope>NUCLEOTIDE SEQUENCE [LARGE SCALE GENOMIC DNA]</scope>
    <source>
        <strain evidence="2 3">CBS 123371</strain>
    </source>
</reference>
<dbReference type="EMBL" id="JBBPHU010000002">
    <property type="protein sequence ID" value="KAK7521472.1"/>
    <property type="molecule type" value="Genomic_DNA"/>
</dbReference>
<keyword evidence="3" id="KW-1185">Reference proteome</keyword>
<dbReference type="CDD" id="cd18316">
    <property type="entry name" value="BTB_POZ_KCTD-like"/>
    <property type="match status" value="1"/>
</dbReference>
<dbReference type="Pfam" id="PF02214">
    <property type="entry name" value="BTB_2"/>
    <property type="match status" value="2"/>
</dbReference>
<proteinExistence type="predicted"/>
<dbReference type="Proteomes" id="UP001363622">
    <property type="component" value="Unassembled WGS sequence"/>
</dbReference>
<dbReference type="SUPFAM" id="SSF54695">
    <property type="entry name" value="POZ domain"/>
    <property type="match status" value="2"/>
</dbReference>
<dbReference type="InterPro" id="IPR011333">
    <property type="entry name" value="SKP1/BTB/POZ_sf"/>
</dbReference>